<comment type="caution">
    <text evidence="1">The sequence shown here is derived from an EMBL/GenBank/DDBJ whole genome shotgun (WGS) entry which is preliminary data.</text>
</comment>
<dbReference type="InterPro" id="IPR017853">
    <property type="entry name" value="GH"/>
</dbReference>
<dbReference type="Gene3D" id="3.20.20.80">
    <property type="entry name" value="Glycosidases"/>
    <property type="match status" value="1"/>
</dbReference>
<dbReference type="EMBL" id="BPPX01000004">
    <property type="protein sequence ID" value="GJC79845.1"/>
    <property type="molecule type" value="Genomic_DNA"/>
</dbReference>
<keyword evidence="2" id="KW-1185">Reference proteome</keyword>
<evidence type="ECO:0000313" key="1">
    <source>
        <dbReference type="EMBL" id="GJC79845.1"/>
    </source>
</evidence>
<dbReference type="Proteomes" id="UP001055172">
    <property type="component" value="Unassembled WGS sequence"/>
</dbReference>
<proteinExistence type="predicted"/>
<name>A0AA37GFT2_9PEZI</name>
<evidence type="ECO:0000313" key="2">
    <source>
        <dbReference type="Proteomes" id="UP001055172"/>
    </source>
</evidence>
<dbReference type="SUPFAM" id="SSF51445">
    <property type="entry name" value="(Trans)glycosidases"/>
    <property type="match status" value="1"/>
</dbReference>
<reference evidence="1 2" key="1">
    <citation type="submission" date="2021-07" db="EMBL/GenBank/DDBJ databases">
        <title>Genome data of Colletotrichum spaethianum.</title>
        <authorList>
            <person name="Utami Y.D."/>
            <person name="Hiruma K."/>
        </authorList>
    </citation>
    <scope>NUCLEOTIDE SEQUENCE [LARGE SCALE GENOMIC DNA]</scope>
    <source>
        <strain evidence="1 2">MAFF 242679</strain>
    </source>
</reference>
<sequence>MRTQSHTIAPLSEPVENRYFSKFGITDALSIESAAWVAKFINGVLSRVAAVDPRTPVMFQGGFRPKTFWSSCFAADSNLVFDAHHYYFAGRPTTSDNLPTFMCEDAKDSIGDGKFPVFVGEWSIQAVSNSVLASRPDQELEQPTLRLVQA</sequence>
<gene>
    <name evidence="1" type="ORF">ColLi_02683</name>
</gene>
<dbReference type="AlphaFoldDB" id="A0AA37GFT2"/>
<protein>
    <submittedName>
        <fullName evidence="1">Uncharacterized protein</fullName>
    </submittedName>
</protein>
<organism evidence="1 2">
    <name type="scientific">Colletotrichum liriopes</name>
    <dbReference type="NCBI Taxonomy" id="708192"/>
    <lineage>
        <taxon>Eukaryota</taxon>
        <taxon>Fungi</taxon>
        <taxon>Dikarya</taxon>
        <taxon>Ascomycota</taxon>
        <taxon>Pezizomycotina</taxon>
        <taxon>Sordariomycetes</taxon>
        <taxon>Hypocreomycetidae</taxon>
        <taxon>Glomerellales</taxon>
        <taxon>Glomerellaceae</taxon>
        <taxon>Colletotrichum</taxon>
        <taxon>Colletotrichum spaethianum species complex</taxon>
    </lineage>
</organism>
<accession>A0AA37GFT2</accession>